<dbReference type="PANTHER" id="PTHR24321">
    <property type="entry name" value="DEHYDROGENASES, SHORT CHAIN"/>
    <property type="match status" value="1"/>
</dbReference>
<dbReference type="Pfam" id="PF13561">
    <property type="entry name" value="adh_short_C2"/>
    <property type="match status" value="1"/>
</dbReference>
<dbReference type="RefSeq" id="XP_025376350.1">
    <property type="nucleotide sequence ID" value="XM_025522042.1"/>
</dbReference>
<dbReference type="AlphaFoldDB" id="A0A316YIY6"/>
<proteinExistence type="inferred from homology"/>
<protein>
    <submittedName>
        <fullName evidence="3">NAD(P)-binding protein</fullName>
    </submittedName>
</protein>
<accession>A0A316YIY6</accession>
<dbReference type="EMBL" id="KZ819637">
    <property type="protein sequence ID" value="PWN89152.1"/>
    <property type="molecule type" value="Genomic_DNA"/>
</dbReference>
<comment type="similarity">
    <text evidence="1">Belongs to the short-chain dehydrogenases/reductases (SDR) family.</text>
</comment>
<gene>
    <name evidence="3" type="ORF">FA10DRAFT_267749</name>
</gene>
<dbReference type="STRING" id="215250.A0A316YIY6"/>
<dbReference type="PANTHER" id="PTHR24321:SF8">
    <property type="entry name" value="ESTRADIOL 17-BETA-DEHYDROGENASE 8-RELATED"/>
    <property type="match status" value="1"/>
</dbReference>
<keyword evidence="2" id="KW-0560">Oxidoreductase</keyword>
<dbReference type="GO" id="GO:0016491">
    <property type="term" value="F:oxidoreductase activity"/>
    <property type="evidence" value="ECO:0007669"/>
    <property type="project" value="UniProtKB-KW"/>
</dbReference>
<evidence type="ECO:0000313" key="3">
    <source>
        <dbReference type="EMBL" id="PWN89152.1"/>
    </source>
</evidence>
<reference evidence="3" key="1">
    <citation type="journal article" date="2018" name="Mol. Biol. Evol.">
        <title>Broad Genomic Sampling Reveals a Smut Pathogenic Ancestry of the Fungal Clade Ustilaginomycotina.</title>
        <authorList>
            <person name="Kijpornyongpan T."/>
            <person name="Mondo S.J."/>
            <person name="Barry K."/>
            <person name="Sandor L."/>
            <person name="Lee J."/>
            <person name="Lipzen A."/>
            <person name="Pangilinan J."/>
            <person name="LaButti K."/>
            <person name="Hainaut M."/>
            <person name="Henrissat B."/>
            <person name="Grigoriev I.V."/>
            <person name="Spatafora J.W."/>
            <person name="Aime M.C."/>
        </authorList>
    </citation>
    <scope>NUCLEOTIDE SEQUENCE [LARGE SCALE GENOMIC DNA]</scope>
    <source>
        <strain evidence="3">MCA 4198</strain>
    </source>
</reference>
<dbReference type="Gene3D" id="3.40.50.720">
    <property type="entry name" value="NAD(P)-binding Rossmann-like Domain"/>
    <property type="match status" value="1"/>
</dbReference>
<dbReference type="GeneID" id="37043958"/>
<organism evidence="3 4">
    <name type="scientific">Acaromyces ingoldii</name>
    <dbReference type="NCBI Taxonomy" id="215250"/>
    <lineage>
        <taxon>Eukaryota</taxon>
        <taxon>Fungi</taxon>
        <taxon>Dikarya</taxon>
        <taxon>Basidiomycota</taxon>
        <taxon>Ustilaginomycotina</taxon>
        <taxon>Exobasidiomycetes</taxon>
        <taxon>Exobasidiales</taxon>
        <taxon>Cryptobasidiaceae</taxon>
        <taxon>Acaromyces</taxon>
    </lineage>
</organism>
<dbReference type="FunFam" id="3.40.50.720:FF:000084">
    <property type="entry name" value="Short-chain dehydrogenase reductase"/>
    <property type="match status" value="1"/>
</dbReference>
<evidence type="ECO:0000256" key="1">
    <source>
        <dbReference type="ARBA" id="ARBA00006484"/>
    </source>
</evidence>
<name>A0A316YIY6_9BASI</name>
<sequence length="287" mass="30260">MVNPSDTPPDPYAFPKDYTSDPVTTPYAGKKRVANAVCVVTGATGGIGAATVVRLAEEGAKGVVVVDLDQAKCDSFVEKLQQSKTCGQTQFLARAADVTKEEDIEGIFKAAMDKWGKVDVAVANAGTGTALRGITEETVENMEKINRVNSIGVFLTIKHAAKVMRPDPKVPGTASIIVISSTTGLFPAPLLYPYSTSKWAARGLGLSSAAELGPRGIRVNNVHPGGTMTPLLRGGFSTETLERIRKSYPLRRLANPVEIANTILFLASDESSFVTGATLEVSGGACM</sequence>
<dbReference type="InParanoid" id="A0A316YIY6"/>
<dbReference type="Proteomes" id="UP000245768">
    <property type="component" value="Unassembled WGS sequence"/>
</dbReference>
<dbReference type="SUPFAM" id="SSF51735">
    <property type="entry name" value="NAD(P)-binding Rossmann-fold domains"/>
    <property type="match status" value="1"/>
</dbReference>
<evidence type="ECO:0000256" key="2">
    <source>
        <dbReference type="ARBA" id="ARBA00023002"/>
    </source>
</evidence>
<evidence type="ECO:0000313" key="4">
    <source>
        <dbReference type="Proteomes" id="UP000245768"/>
    </source>
</evidence>
<dbReference type="InterPro" id="IPR002347">
    <property type="entry name" value="SDR_fam"/>
</dbReference>
<keyword evidence="4" id="KW-1185">Reference proteome</keyword>
<dbReference type="InterPro" id="IPR036291">
    <property type="entry name" value="NAD(P)-bd_dom_sf"/>
</dbReference>
<dbReference type="PRINTS" id="PR00081">
    <property type="entry name" value="GDHRDH"/>
</dbReference>
<dbReference type="CDD" id="cd05233">
    <property type="entry name" value="SDR_c"/>
    <property type="match status" value="1"/>
</dbReference>
<dbReference type="OrthoDB" id="1888931at2759"/>